<dbReference type="InterPro" id="IPR001387">
    <property type="entry name" value="Cro/C1-type_HTH"/>
</dbReference>
<accession>A0A5P2DJ74</accession>
<dbReference type="EMBL" id="CP029189">
    <property type="protein sequence ID" value="QES55136.1"/>
    <property type="molecule type" value="Genomic_DNA"/>
</dbReference>
<dbReference type="PROSITE" id="PS50943">
    <property type="entry name" value="HTH_CROC1"/>
    <property type="match status" value="1"/>
</dbReference>
<feature type="region of interest" description="Disordered" evidence="1">
    <location>
        <begin position="1"/>
        <end position="20"/>
    </location>
</feature>
<dbReference type="Gene3D" id="1.10.260.40">
    <property type="entry name" value="lambda repressor-like DNA-binding domains"/>
    <property type="match status" value="1"/>
</dbReference>
<dbReference type="InterPro" id="IPR010982">
    <property type="entry name" value="Lambda_DNA-bd_dom_sf"/>
</dbReference>
<sequence>MVSADDSGDDEVEPDDSLRSFGETVKASRKRAGLTQEQLAVLVGYSVQYVGSVEQGRRHPSQKFVNKCDAALNAHGVIIIAARQLSRRRGLASWFRRWAEHEAGAVILNTYECRSVPGLLQPESYARALIDNVPPLATPEEADARVAVRMARQKLLYRIPYILFSFVIEQSLIERRTGGPEVTRELIDRLLECGQLPNVDIQIMPTVSPQHAGTDGPFQLLETDEHEWLGYTEGQQTGQVISDPKDISLLHQRYAKLRIQALNPADNRALLMRMRGSL</sequence>
<dbReference type="GO" id="GO:0003677">
    <property type="term" value="F:DNA binding"/>
    <property type="evidence" value="ECO:0007669"/>
    <property type="project" value="InterPro"/>
</dbReference>
<feature type="compositionally biased region" description="Acidic residues" evidence="1">
    <location>
        <begin position="1"/>
        <end position="15"/>
    </location>
</feature>
<dbReference type="OrthoDB" id="4308543at2"/>
<proteinExistence type="predicted"/>
<evidence type="ECO:0000259" key="2">
    <source>
        <dbReference type="PROSITE" id="PS50943"/>
    </source>
</evidence>
<organism evidence="3 4">
    <name type="scientific">Streptomyces venezuelae</name>
    <dbReference type="NCBI Taxonomy" id="54571"/>
    <lineage>
        <taxon>Bacteria</taxon>
        <taxon>Bacillati</taxon>
        <taxon>Actinomycetota</taxon>
        <taxon>Actinomycetes</taxon>
        <taxon>Kitasatosporales</taxon>
        <taxon>Streptomycetaceae</taxon>
        <taxon>Streptomyces</taxon>
    </lineage>
</organism>
<feature type="domain" description="HTH cro/C1-type" evidence="2">
    <location>
        <begin position="25"/>
        <end position="79"/>
    </location>
</feature>
<gene>
    <name evidence="3" type="ORF">DEJ51_13780</name>
</gene>
<dbReference type="SUPFAM" id="SSF47413">
    <property type="entry name" value="lambda repressor-like DNA-binding domains"/>
    <property type="match status" value="1"/>
</dbReference>
<dbReference type="SMART" id="SM00530">
    <property type="entry name" value="HTH_XRE"/>
    <property type="match status" value="1"/>
</dbReference>
<dbReference type="Proteomes" id="UP000324101">
    <property type="component" value="Chromosome"/>
</dbReference>
<dbReference type="CDD" id="cd00093">
    <property type="entry name" value="HTH_XRE"/>
    <property type="match status" value="1"/>
</dbReference>
<evidence type="ECO:0000313" key="3">
    <source>
        <dbReference type="EMBL" id="QES55136.1"/>
    </source>
</evidence>
<dbReference type="RefSeq" id="WP_150257850.1">
    <property type="nucleotide sequence ID" value="NZ_CP029189.1"/>
</dbReference>
<name>A0A5P2DJ74_STRVZ</name>
<dbReference type="Pfam" id="PF13560">
    <property type="entry name" value="HTH_31"/>
    <property type="match status" value="1"/>
</dbReference>
<dbReference type="AlphaFoldDB" id="A0A5P2DJ74"/>
<dbReference type="InterPro" id="IPR043917">
    <property type="entry name" value="DUF5753"/>
</dbReference>
<evidence type="ECO:0000256" key="1">
    <source>
        <dbReference type="SAM" id="MobiDB-lite"/>
    </source>
</evidence>
<protein>
    <submittedName>
        <fullName evidence="3">Transcriptional regulator</fullName>
    </submittedName>
</protein>
<evidence type="ECO:0000313" key="4">
    <source>
        <dbReference type="Proteomes" id="UP000324101"/>
    </source>
</evidence>
<reference evidence="3 4" key="1">
    <citation type="submission" date="2018-05" db="EMBL/GenBank/DDBJ databases">
        <title>Streptomyces venezuelae.</title>
        <authorList>
            <person name="Kim W."/>
            <person name="Lee N."/>
            <person name="Cho B.-K."/>
        </authorList>
    </citation>
    <scope>NUCLEOTIDE SEQUENCE [LARGE SCALE GENOMIC DNA]</scope>
    <source>
        <strain evidence="3 4">ATCC 21018</strain>
    </source>
</reference>
<dbReference type="Pfam" id="PF19054">
    <property type="entry name" value="DUF5753"/>
    <property type="match status" value="1"/>
</dbReference>